<organism evidence="2 3">
    <name type="scientific">Stylosanthes scabra</name>
    <dbReference type="NCBI Taxonomy" id="79078"/>
    <lineage>
        <taxon>Eukaryota</taxon>
        <taxon>Viridiplantae</taxon>
        <taxon>Streptophyta</taxon>
        <taxon>Embryophyta</taxon>
        <taxon>Tracheophyta</taxon>
        <taxon>Spermatophyta</taxon>
        <taxon>Magnoliopsida</taxon>
        <taxon>eudicotyledons</taxon>
        <taxon>Gunneridae</taxon>
        <taxon>Pentapetalae</taxon>
        <taxon>rosids</taxon>
        <taxon>fabids</taxon>
        <taxon>Fabales</taxon>
        <taxon>Fabaceae</taxon>
        <taxon>Papilionoideae</taxon>
        <taxon>50 kb inversion clade</taxon>
        <taxon>dalbergioids sensu lato</taxon>
        <taxon>Dalbergieae</taxon>
        <taxon>Pterocarpus clade</taxon>
        <taxon>Stylosanthes</taxon>
    </lineage>
</organism>
<comment type="caution">
    <text evidence="2">The sequence shown here is derived from an EMBL/GenBank/DDBJ whole genome shotgun (WGS) entry which is preliminary data.</text>
</comment>
<keyword evidence="3" id="KW-1185">Reference proteome</keyword>
<feature type="region of interest" description="Disordered" evidence="1">
    <location>
        <begin position="96"/>
        <end position="119"/>
    </location>
</feature>
<protein>
    <submittedName>
        <fullName evidence="2">Uncharacterized protein</fullName>
    </submittedName>
</protein>
<dbReference type="Proteomes" id="UP001341840">
    <property type="component" value="Unassembled WGS sequence"/>
</dbReference>
<gene>
    <name evidence="2" type="ORF">PIB30_032270</name>
</gene>
<name>A0ABU6XDM1_9FABA</name>
<evidence type="ECO:0000313" key="3">
    <source>
        <dbReference type="Proteomes" id="UP001341840"/>
    </source>
</evidence>
<dbReference type="EMBL" id="JASCZI010211590">
    <property type="protein sequence ID" value="MED6194840.1"/>
    <property type="molecule type" value="Genomic_DNA"/>
</dbReference>
<reference evidence="2 3" key="1">
    <citation type="journal article" date="2023" name="Plants (Basel)">
        <title>Bridging the Gap: Combining Genomics and Transcriptomics Approaches to Understand Stylosanthes scabra, an Orphan Legume from the Brazilian Caatinga.</title>
        <authorList>
            <person name="Ferreira-Neto J.R.C."/>
            <person name="da Silva M.D."/>
            <person name="Binneck E."/>
            <person name="de Melo N.F."/>
            <person name="da Silva R.H."/>
            <person name="de Melo A.L.T.M."/>
            <person name="Pandolfi V."/>
            <person name="Bustamante F.O."/>
            <person name="Brasileiro-Vidal A.C."/>
            <person name="Benko-Iseppon A.M."/>
        </authorList>
    </citation>
    <scope>NUCLEOTIDE SEQUENCE [LARGE SCALE GENOMIC DNA]</scope>
    <source>
        <tissue evidence="2">Leaves</tissue>
    </source>
</reference>
<evidence type="ECO:0000256" key="1">
    <source>
        <dbReference type="SAM" id="MobiDB-lite"/>
    </source>
</evidence>
<evidence type="ECO:0000313" key="2">
    <source>
        <dbReference type="EMBL" id="MED6194840.1"/>
    </source>
</evidence>
<accession>A0ABU6XDM1</accession>
<sequence>MDELKSHIEVGKNHEDAFVQVLGKDQSGRLRCYEALITKNSLKKHEEIRQVRVEFKDLVSSLQQQMESACGLLTVMMQQINPAMSEEDIATLVQAARNSPSDASSSRPRVNTPHSSESTHFPPNGDFVCLPYQVDAVEAVVHPSILHPDHNVLWTSIIPLIYFGSFEWHQVDQVIPQFGGVQNAPHRPLNIDFLHARDGRVIDRWWPRHYQRWHGLWATPFDQVFEVAQSGDPGASADFLRWWYLTRKRYLAPANAFHQLPSNEISVEATQRQTAPHPQRSQVANVLDNKRPGGRMMVDTRTTARDWQWLDEMMVEDAGIAAPPQCIR</sequence>
<proteinExistence type="predicted"/>